<sequence length="310" mass="33871">MSPKFFAYLLMAVCPFLLASNIVVGAAAVHTIEPFTLTFLRWGIASALVLPFAWSSLYANRKALLSEWKLILLTAFMGMGFSGSGVYMALKHTSATNGTLIYSSCPIIIILLEWIFRGRKISLREAIGIILGFTGVLLIVCKGHLETLLAIEFSSGDLLFVAAATSWAVYTVLSKKKLFQSLSTIGMFTIVGLVGAVIQIPFMIWELANYDTLPTGMNQWLSVAGLVFSASIGALLAYQYMIRVLGPATAGLVMYLMPPFGIFMAVMFLGEDFRIFHLVGFILVMSGVVLATFPLSLLRRHRAVEAVAQE</sequence>
<dbReference type="OrthoDB" id="4167046at2"/>
<evidence type="ECO:0000256" key="2">
    <source>
        <dbReference type="ARBA" id="ARBA00022475"/>
    </source>
</evidence>
<keyword evidence="7" id="KW-0732">Signal</keyword>
<dbReference type="AlphaFoldDB" id="A0A1I5I8F7"/>
<keyword evidence="10" id="KW-1185">Reference proteome</keyword>
<evidence type="ECO:0000259" key="8">
    <source>
        <dbReference type="Pfam" id="PF00892"/>
    </source>
</evidence>
<feature type="transmembrane region" description="Helical" evidence="6">
    <location>
        <begin position="70"/>
        <end position="90"/>
    </location>
</feature>
<dbReference type="InterPro" id="IPR000620">
    <property type="entry name" value="EamA_dom"/>
</dbReference>
<feature type="transmembrane region" description="Helical" evidence="6">
    <location>
        <begin position="38"/>
        <end position="58"/>
    </location>
</feature>
<feature type="signal peptide" evidence="7">
    <location>
        <begin position="1"/>
        <end position="19"/>
    </location>
</feature>
<evidence type="ECO:0000256" key="3">
    <source>
        <dbReference type="ARBA" id="ARBA00022692"/>
    </source>
</evidence>
<feature type="domain" description="EamA" evidence="8">
    <location>
        <begin position="155"/>
        <end position="292"/>
    </location>
</feature>
<dbReference type="STRING" id="655353.SAMN04488056_108110"/>
<evidence type="ECO:0000256" key="1">
    <source>
        <dbReference type="ARBA" id="ARBA00004651"/>
    </source>
</evidence>
<keyword evidence="2" id="KW-1003">Cell membrane</keyword>
<dbReference type="SUPFAM" id="SSF103481">
    <property type="entry name" value="Multidrug resistance efflux transporter EmrE"/>
    <property type="match status" value="2"/>
</dbReference>
<protein>
    <submittedName>
        <fullName evidence="9">EamA domain-containing membrane protein RarD</fullName>
    </submittedName>
</protein>
<accession>A0A1I5I8F7</accession>
<gene>
    <name evidence="9" type="ORF">SAMN04488056_108110</name>
</gene>
<evidence type="ECO:0000313" key="10">
    <source>
        <dbReference type="Proteomes" id="UP000199236"/>
    </source>
</evidence>
<keyword evidence="5 6" id="KW-0472">Membrane</keyword>
<proteinExistence type="predicted"/>
<feature type="transmembrane region" description="Helical" evidence="6">
    <location>
        <begin position="151"/>
        <end position="173"/>
    </location>
</feature>
<dbReference type="Proteomes" id="UP000199236">
    <property type="component" value="Unassembled WGS sequence"/>
</dbReference>
<keyword evidence="4 6" id="KW-1133">Transmembrane helix</keyword>
<evidence type="ECO:0000256" key="6">
    <source>
        <dbReference type="SAM" id="Phobius"/>
    </source>
</evidence>
<feature type="transmembrane region" description="Helical" evidence="6">
    <location>
        <begin position="275"/>
        <end position="298"/>
    </location>
</feature>
<dbReference type="InterPro" id="IPR050638">
    <property type="entry name" value="AA-Vitamin_Transporters"/>
</dbReference>
<feature type="chain" id="PRO_5011487808" evidence="7">
    <location>
        <begin position="20"/>
        <end position="310"/>
    </location>
</feature>
<dbReference type="InterPro" id="IPR037185">
    <property type="entry name" value="EmrE-like"/>
</dbReference>
<keyword evidence="3 6" id="KW-0812">Transmembrane</keyword>
<feature type="transmembrane region" description="Helical" evidence="6">
    <location>
        <begin position="185"/>
        <end position="205"/>
    </location>
</feature>
<comment type="subcellular location">
    <subcellularLocation>
        <location evidence="1">Cell membrane</location>
        <topology evidence="1">Multi-pass membrane protein</topology>
    </subcellularLocation>
</comment>
<evidence type="ECO:0000256" key="5">
    <source>
        <dbReference type="ARBA" id="ARBA00023136"/>
    </source>
</evidence>
<dbReference type="PANTHER" id="PTHR32322:SF18">
    <property type="entry name" value="S-ADENOSYLMETHIONINE_S-ADENOSYLHOMOCYSTEINE TRANSPORTER"/>
    <property type="match status" value="1"/>
</dbReference>
<feature type="transmembrane region" description="Helical" evidence="6">
    <location>
        <begin position="217"/>
        <end position="238"/>
    </location>
</feature>
<feature type="transmembrane region" description="Helical" evidence="6">
    <location>
        <begin position="127"/>
        <end position="145"/>
    </location>
</feature>
<feature type="transmembrane region" description="Helical" evidence="6">
    <location>
        <begin position="250"/>
        <end position="269"/>
    </location>
</feature>
<organism evidence="9 10">
    <name type="scientific">Cohaesibacter marisflavi</name>
    <dbReference type="NCBI Taxonomy" id="655353"/>
    <lineage>
        <taxon>Bacteria</taxon>
        <taxon>Pseudomonadati</taxon>
        <taxon>Pseudomonadota</taxon>
        <taxon>Alphaproteobacteria</taxon>
        <taxon>Hyphomicrobiales</taxon>
        <taxon>Cohaesibacteraceae</taxon>
    </lineage>
</organism>
<evidence type="ECO:0000313" key="9">
    <source>
        <dbReference type="EMBL" id="SFO56807.1"/>
    </source>
</evidence>
<reference evidence="9 10" key="1">
    <citation type="submission" date="2016-10" db="EMBL/GenBank/DDBJ databases">
        <authorList>
            <person name="de Groot N.N."/>
        </authorList>
    </citation>
    <scope>NUCLEOTIDE SEQUENCE [LARGE SCALE GENOMIC DNA]</scope>
    <source>
        <strain evidence="9 10">CGMCC 1.9157</strain>
    </source>
</reference>
<name>A0A1I5I8F7_9HYPH</name>
<feature type="domain" description="EamA" evidence="8">
    <location>
        <begin position="6"/>
        <end position="140"/>
    </location>
</feature>
<dbReference type="RefSeq" id="WP_090073690.1">
    <property type="nucleotide sequence ID" value="NZ_FOVR01000008.1"/>
</dbReference>
<dbReference type="EMBL" id="FOVR01000008">
    <property type="protein sequence ID" value="SFO56807.1"/>
    <property type="molecule type" value="Genomic_DNA"/>
</dbReference>
<dbReference type="PANTHER" id="PTHR32322">
    <property type="entry name" value="INNER MEMBRANE TRANSPORTER"/>
    <property type="match status" value="1"/>
</dbReference>
<dbReference type="GO" id="GO:0005886">
    <property type="term" value="C:plasma membrane"/>
    <property type="evidence" value="ECO:0007669"/>
    <property type="project" value="UniProtKB-SubCell"/>
</dbReference>
<dbReference type="Pfam" id="PF00892">
    <property type="entry name" value="EamA"/>
    <property type="match status" value="2"/>
</dbReference>
<feature type="transmembrane region" description="Helical" evidence="6">
    <location>
        <begin position="96"/>
        <end position="115"/>
    </location>
</feature>
<evidence type="ECO:0000256" key="4">
    <source>
        <dbReference type="ARBA" id="ARBA00022989"/>
    </source>
</evidence>
<evidence type="ECO:0000256" key="7">
    <source>
        <dbReference type="SAM" id="SignalP"/>
    </source>
</evidence>